<proteinExistence type="predicted"/>
<dbReference type="GO" id="GO:0005509">
    <property type="term" value="F:calcium ion binding"/>
    <property type="evidence" value="ECO:0007669"/>
    <property type="project" value="InterPro"/>
</dbReference>
<dbReference type="CDD" id="cd10283">
    <property type="entry name" value="MnuA_DNase1-like"/>
    <property type="match status" value="1"/>
</dbReference>
<evidence type="ECO:0000313" key="7">
    <source>
        <dbReference type="Proteomes" id="UP000017127"/>
    </source>
</evidence>
<comment type="caution">
    <text evidence="6">The sequence shown here is derived from an EMBL/GenBank/DDBJ whole genome shotgun (WGS) entry which is preliminary data.</text>
</comment>
<dbReference type="InterPro" id="IPR001343">
    <property type="entry name" value="Hemolysn_Ca-bd"/>
</dbReference>
<dbReference type="EMBL" id="AUZM01000032">
    <property type="protein sequence ID" value="ERT06679.1"/>
    <property type="molecule type" value="Genomic_DNA"/>
</dbReference>
<keyword evidence="1" id="KW-0732">Signal</keyword>
<evidence type="ECO:0000256" key="2">
    <source>
        <dbReference type="ARBA" id="ARBA00022737"/>
    </source>
</evidence>
<dbReference type="Gene3D" id="2.60.40.2030">
    <property type="match status" value="1"/>
</dbReference>
<evidence type="ECO:0000256" key="4">
    <source>
        <dbReference type="SAM" id="MobiDB-lite"/>
    </source>
</evidence>
<dbReference type="PANTHER" id="PTHR42834">
    <property type="entry name" value="ENDONUCLEASE/EXONUCLEASE/PHOSPHATASE FAMILY PROTEIN (AFU_ORTHOLOGUE AFUA_3G09210)"/>
    <property type="match status" value="1"/>
</dbReference>
<reference evidence="6 7" key="1">
    <citation type="journal article" date="2013" name="Front. Microbiol.">
        <title>Comparative genomic analyses of the cyanobacterium, Lyngbya aestuarii BL J, a powerful hydrogen producer.</title>
        <authorList>
            <person name="Kothari A."/>
            <person name="Vaughn M."/>
            <person name="Garcia-Pichel F."/>
        </authorList>
    </citation>
    <scope>NUCLEOTIDE SEQUENCE [LARGE SCALE GENOMIC DNA]</scope>
    <source>
        <strain evidence="6 7">BL J</strain>
    </source>
</reference>
<organism evidence="6 7">
    <name type="scientific">Lyngbya aestuarii BL J</name>
    <dbReference type="NCBI Taxonomy" id="1348334"/>
    <lineage>
        <taxon>Bacteria</taxon>
        <taxon>Bacillati</taxon>
        <taxon>Cyanobacteriota</taxon>
        <taxon>Cyanophyceae</taxon>
        <taxon>Oscillatoriophycideae</taxon>
        <taxon>Oscillatoriales</taxon>
        <taxon>Microcoleaceae</taxon>
        <taxon>Lyngbya</taxon>
    </lineage>
</organism>
<keyword evidence="2" id="KW-0677">Repeat</keyword>
<keyword evidence="3" id="KW-0106">Calcium</keyword>
<dbReference type="GO" id="GO:0016020">
    <property type="term" value="C:membrane"/>
    <property type="evidence" value="ECO:0007669"/>
    <property type="project" value="InterPro"/>
</dbReference>
<feature type="region of interest" description="Disordered" evidence="4">
    <location>
        <begin position="914"/>
        <end position="939"/>
    </location>
</feature>
<dbReference type="Pfam" id="PF00353">
    <property type="entry name" value="HemolysinCabind"/>
    <property type="match status" value="3"/>
</dbReference>
<dbReference type="PROSITE" id="PS00330">
    <property type="entry name" value="HEMOLYSIN_CALCIUM"/>
    <property type="match status" value="2"/>
</dbReference>
<dbReference type="InterPro" id="IPR003644">
    <property type="entry name" value="Calx_beta"/>
</dbReference>
<dbReference type="AlphaFoldDB" id="U7QFF3"/>
<gene>
    <name evidence="6" type="ORF">M595_3329</name>
</gene>
<evidence type="ECO:0000259" key="5">
    <source>
        <dbReference type="SMART" id="SM00237"/>
    </source>
</evidence>
<accession>U7QFF3</accession>
<dbReference type="SUPFAM" id="SSF56219">
    <property type="entry name" value="DNase I-like"/>
    <property type="match status" value="1"/>
</dbReference>
<sequence length="1188" mass="124854">MATVFTETFETDGNGTRYTTSIPEFTDGFSDFFIRTDGSNIISSYNVFNSEGSFYFAAQDIDGEGAASQQTLTFSGIDITGFTNLNLSTLLAEDDASDGNQDWDAPDFVSFEYQIDSSGFTNLLAIENDGSTFNSAPFRDTDFDGTGDGTEVTEVFSTFSGAIAGTGSILDLRITFDLDSGDEDIAIDNIQITGDSGGGGGGTTLSIAATDANKTEGDAGTTPFTFTVTRSGDTTGTTSVDFAVSGDADAADFGGTLPSGTVNFADGETSQVVTVDVSGDTDSEPDENFTVTLSNPSGDETITTASANGTIENDDGVAITPIYDIQGARQTSPFVTVDFNNLPANTFSITGDSVATTGIVTAVDSNGFYLQDPIGDGDIATSDALFVFTGSNPNVSVGDALQVEGTVAEFFPGDTDTRNLPTTQISSPTITTLSTGNAVPDAVIIGSGGRVPPTENIDDDAFASFDPTTDGIDFFESLEAMRVTAQDTVAIAPTNRFGEIFTVVDNGVGATGISDRGTLNISPDDFNPEKVQIDEDSGVFDFDFPTVDTGDSLGDVTGVISYSFGNFEIIPTEDFTSNITSANLQPEVSSIVGSSDQLTVASYNVLNLDPNDNDGDTDVADGRFDTIASQIINNLNTPDVIGLQEVQDNNGSVNDGTVAADQTLQTLIDAIADAGGPEYEFIDNTFITDGASGGQPGGNIRTAFLYNPARVDLVEGSVQPIGDQSSGSAFEGARLPLVADFEFNGQEVTVISNHFSSKGGSAPILGIEQPFDERQEDVTVNGSLDERQAQANAVNDFVANTLNADPDANIVALGDFNEFEFVSPLEILEQNLTNLTETLPENERYSFIFQGNSQSLDHILVSDSLDEGAEFDVVQVNSEFAETEQRASDHDPLVARLTLETPVVEPNIIEGTRNADNITGTRNPDFITGNNGDDTINGRGDNDTIEGGRGGDDIRGAAGDDVLAADRVDRFDDFDGTFSRLRGGSGDDTIFGGSKDDIINGQADDDLLLGKGGHDLIIGNAGDDTLNGGVGNDTLRGGDGTDTADYSDLVIKGVFGTVAGLDINLDRGRASHSSTNNALTWMDVVTNVENVLGTQRNDRLIGDEKDNLLDGQGEVGRNDRQTTFEGLDGTTYNVTADVVEYQGNLADFSLAGTADNFTVTGSNTGTDTLTDIEFLKFDDGVFATSDLF</sequence>
<dbReference type="InterPro" id="IPR018511">
    <property type="entry name" value="Hemolysin-typ_Ca-bd_CS"/>
</dbReference>
<dbReference type="Pfam" id="PF03372">
    <property type="entry name" value="Exo_endo_phos"/>
    <property type="match status" value="1"/>
</dbReference>
<dbReference type="InterPro" id="IPR011049">
    <property type="entry name" value="Serralysin-like_metalloprot_C"/>
</dbReference>
<name>U7QFF3_9CYAN</name>
<dbReference type="InterPro" id="IPR036691">
    <property type="entry name" value="Endo/exonu/phosph_ase_sf"/>
</dbReference>
<keyword evidence="7" id="KW-1185">Reference proteome</keyword>
<dbReference type="SUPFAM" id="SSF141072">
    <property type="entry name" value="CalX-like"/>
    <property type="match status" value="1"/>
</dbReference>
<dbReference type="OrthoDB" id="9768561at2"/>
<evidence type="ECO:0000256" key="1">
    <source>
        <dbReference type="ARBA" id="ARBA00022729"/>
    </source>
</evidence>
<dbReference type="PANTHER" id="PTHR42834:SF1">
    <property type="entry name" value="ENDONUCLEASE_EXONUCLEASE_PHOSPHATASE FAMILY PROTEIN (AFU_ORTHOLOGUE AFUA_3G09210)"/>
    <property type="match status" value="1"/>
</dbReference>
<dbReference type="PRINTS" id="PR00313">
    <property type="entry name" value="CABNDNGRPT"/>
</dbReference>
<feature type="compositionally biased region" description="Polar residues" evidence="4">
    <location>
        <begin position="914"/>
        <end position="934"/>
    </location>
</feature>
<dbReference type="Gene3D" id="3.60.10.10">
    <property type="entry name" value="Endonuclease/exonuclease/phosphatase"/>
    <property type="match status" value="1"/>
</dbReference>
<dbReference type="GO" id="GO:0007154">
    <property type="term" value="P:cell communication"/>
    <property type="evidence" value="ECO:0007669"/>
    <property type="project" value="InterPro"/>
</dbReference>
<dbReference type="InterPro" id="IPR005135">
    <property type="entry name" value="Endo/exonuclease/phosphatase"/>
</dbReference>
<dbReference type="SUPFAM" id="SSF51120">
    <property type="entry name" value="beta-Roll"/>
    <property type="match status" value="2"/>
</dbReference>
<dbReference type="CDD" id="cd04486">
    <property type="entry name" value="YhcR_OBF_like"/>
    <property type="match status" value="1"/>
</dbReference>
<dbReference type="RefSeq" id="WP_023067073.1">
    <property type="nucleotide sequence ID" value="NZ_AUZM01000032.1"/>
</dbReference>
<dbReference type="Gene3D" id="2.150.10.10">
    <property type="entry name" value="Serralysin-like metalloprotease, C-terminal"/>
    <property type="match status" value="2"/>
</dbReference>
<dbReference type="Proteomes" id="UP000017127">
    <property type="component" value="Unassembled WGS sequence"/>
</dbReference>
<dbReference type="InterPro" id="IPR038081">
    <property type="entry name" value="CalX-like_sf"/>
</dbReference>
<evidence type="ECO:0000256" key="3">
    <source>
        <dbReference type="ARBA" id="ARBA00022837"/>
    </source>
</evidence>
<dbReference type="Pfam" id="PF03160">
    <property type="entry name" value="Calx-beta"/>
    <property type="match status" value="1"/>
</dbReference>
<feature type="domain" description="Calx-beta" evidence="5">
    <location>
        <begin position="189"/>
        <end position="294"/>
    </location>
</feature>
<dbReference type="SMART" id="SM00237">
    <property type="entry name" value="Calx_beta"/>
    <property type="match status" value="1"/>
</dbReference>
<evidence type="ECO:0000313" key="6">
    <source>
        <dbReference type="EMBL" id="ERT06679.1"/>
    </source>
</evidence>
<protein>
    <submittedName>
        <fullName evidence="6">Hemolysin-type calcium-binding repeat family protein</fullName>
    </submittedName>
</protein>
<dbReference type="PATRIC" id="fig|1348334.3.peg.3221"/>